<feature type="compositionally biased region" description="Low complexity" evidence="1">
    <location>
        <begin position="172"/>
        <end position="190"/>
    </location>
</feature>
<sequence length="668" mass="72775">MATNTLFQEYPAREFGPNDVFDYRLGDLSLSPEDCDLIARMNGFDTDPASEFSSEPWFSDFVNYDAPDDLLPDALDNLGAFPDAGPMGNVGMVPNGGFFDPSFDCNINNGQFQDMVLYDQPYDLTTTIRQAVETQAAVDTSCSSQKEKRMEASIAFHMQRLQESPLTDPYTSPEFSSPSSSYMGQGSASPTSTGASQTPASATTDGVSTPTLSGPDQPGGVELVLDLNMNATTNLPKKHKPRSQAQRDNYIKVRKHGACEKHKKQHKRCNCLEKKASLVDVHDGTIIQPPKHAPLQSFAPRSTQSSLPSRSTLRDTAHDTLLDPAHNSTHIPRPPRPSIQPISRNDTDIQSHSSTPRCPRSEILWSLYSRHDRPSLGYTAQHSVSVDDKRAKLPTGPQIQLASNSRVVNTDTQQLGKNEISRRPQSRSTLQNQDTAQSTCHIYTKGSRTEHIHQRPSHEKIQSTGTRAGMLPVRPPATANAPGTTPFANNAQNRTLTEYAGRLQRMLASKYTSLCQAPSTITSGTLPSGSNGKNRTPEYAGRKVQRTLASARSSLWQAPAITTLPGSNGKIRTAREDVGKRTVISMHSQAPATTSGKILPGSNAQSTLPEYAGRVIQRTLGSVFSLWQAPSALTSLFGSYFGKAIIGCLKQYWSARKSLGICGSSRIV</sequence>
<feature type="compositionally biased region" description="Low complexity" evidence="1">
    <location>
        <begin position="476"/>
        <end position="490"/>
    </location>
</feature>
<feature type="region of interest" description="Disordered" evidence="1">
    <location>
        <begin position="165"/>
        <end position="222"/>
    </location>
</feature>
<feature type="region of interest" description="Disordered" evidence="1">
    <location>
        <begin position="382"/>
        <end position="490"/>
    </location>
</feature>
<dbReference type="VEuPathDB" id="FungiDB:SI65_07960"/>
<accession>A0A1E3B666</accession>
<reference evidence="2 3" key="1">
    <citation type="journal article" date="2016" name="BMC Genomics">
        <title>Comparative genomic and transcriptomic analyses of the Fuzhuan brick tea-fermentation fungus Aspergillus cristatus.</title>
        <authorList>
            <person name="Ge Y."/>
            <person name="Wang Y."/>
            <person name="Liu Y."/>
            <person name="Tan Y."/>
            <person name="Ren X."/>
            <person name="Zhang X."/>
            <person name="Hyde K.D."/>
            <person name="Liu Y."/>
            <person name="Liu Z."/>
        </authorList>
    </citation>
    <scope>NUCLEOTIDE SEQUENCE [LARGE SCALE GENOMIC DNA]</scope>
    <source>
        <strain evidence="2 3">GZAAS20.1005</strain>
    </source>
</reference>
<gene>
    <name evidence="2" type="ORF">SI65_07960</name>
</gene>
<feature type="compositionally biased region" description="Basic and acidic residues" evidence="1">
    <location>
        <begin position="312"/>
        <end position="321"/>
    </location>
</feature>
<proteinExistence type="predicted"/>
<dbReference type="OrthoDB" id="4346289at2759"/>
<feature type="compositionally biased region" description="Polar residues" evidence="1">
    <location>
        <begin position="397"/>
        <end position="416"/>
    </location>
</feature>
<feature type="compositionally biased region" description="Polar residues" evidence="1">
    <location>
        <begin position="426"/>
        <end position="441"/>
    </location>
</feature>
<feature type="compositionally biased region" description="Polar residues" evidence="1">
    <location>
        <begin position="191"/>
        <end position="214"/>
    </location>
</feature>
<name>A0A1E3B666_ASPCR</name>
<dbReference type="EMBL" id="JXNT01000011">
    <property type="protein sequence ID" value="ODM16453.1"/>
    <property type="molecule type" value="Genomic_DNA"/>
</dbReference>
<dbReference type="Proteomes" id="UP000094569">
    <property type="component" value="Unassembled WGS sequence"/>
</dbReference>
<evidence type="ECO:0000313" key="3">
    <source>
        <dbReference type="Proteomes" id="UP000094569"/>
    </source>
</evidence>
<evidence type="ECO:0000256" key="1">
    <source>
        <dbReference type="SAM" id="MobiDB-lite"/>
    </source>
</evidence>
<feature type="region of interest" description="Disordered" evidence="1">
    <location>
        <begin position="287"/>
        <end position="357"/>
    </location>
</feature>
<protein>
    <submittedName>
        <fullName evidence="2">Uncharacterized protein</fullName>
    </submittedName>
</protein>
<feature type="compositionally biased region" description="Basic and acidic residues" evidence="1">
    <location>
        <begin position="447"/>
        <end position="461"/>
    </location>
</feature>
<keyword evidence="3" id="KW-1185">Reference proteome</keyword>
<organism evidence="2 3">
    <name type="scientific">Aspergillus cristatus</name>
    <name type="common">Chinese Fuzhuan brick tea-fermentation fungus</name>
    <name type="synonym">Eurotium cristatum</name>
    <dbReference type="NCBI Taxonomy" id="573508"/>
    <lineage>
        <taxon>Eukaryota</taxon>
        <taxon>Fungi</taxon>
        <taxon>Dikarya</taxon>
        <taxon>Ascomycota</taxon>
        <taxon>Pezizomycotina</taxon>
        <taxon>Eurotiomycetes</taxon>
        <taxon>Eurotiomycetidae</taxon>
        <taxon>Eurotiales</taxon>
        <taxon>Aspergillaceae</taxon>
        <taxon>Aspergillus</taxon>
        <taxon>Aspergillus subgen. Aspergillus</taxon>
    </lineage>
</organism>
<feature type="compositionally biased region" description="Polar residues" evidence="1">
    <location>
        <begin position="299"/>
        <end position="311"/>
    </location>
</feature>
<feature type="compositionally biased region" description="Polar residues" evidence="1">
    <location>
        <begin position="518"/>
        <end position="534"/>
    </location>
</feature>
<feature type="region of interest" description="Disordered" evidence="1">
    <location>
        <begin position="518"/>
        <end position="540"/>
    </location>
</feature>
<evidence type="ECO:0000313" key="2">
    <source>
        <dbReference type="EMBL" id="ODM16453.1"/>
    </source>
</evidence>
<comment type="caution">
    <text evidence="2">The sequence shown here is derived from an EMBL/GenBank/DDBJ whole genome shotgun (WGS) entry which is preliminary data.</text>
</comment>
<dbReference type="AlphaFoldDB" id="A0A1E3B666"/>